<name>A0A4P8ILB6_9FIRM</name>
<dbReference type="SUPFAM" id="SSF54637">
    <property type="entry name" value="Thioesterase/thiol ester dehydrase-isomerase"/>
    <property type="match status" value="1"/>
</dbReference>
<dbReference type="OrthoDB" id="5510361at2"/>
<dbReference type="RefSeq" id="WP_137330021.1">
    <property type="nucleotide sequence ID" value="NZ_CP040058.1"/>
</dbReference>
<dbReference type="InterPro" id="IPR029069">
    <property type="entry name" value="HotDog_dom_sf"/>
</dbReference>
<evidence type="ECO:0000313" key="2">
    <source>
        <dbReference type="Proteomes" id="UP000298653"/>
    </source>
</evidence>
<protein>
    <submittedName>
        <fullName evidence="1">3-aminobutyryl-CoA ammonia-lyase</fullName>
        <ecNumber evidence="1">4.3.1.14</ecNumber>
    </submittedName>
</protein>
<accession>A0A4P8ILB6</accession>
<proteinExistence type="predicted"/>
<keyword evidence="1" id="KW-0456">Lyase</keyword>
<evidence type="ECO:0000313" key="1">
    <source>
        <dbReference type="EMBL" id="QCP36854.1"/>
    </source>
</evidence>
<organism evidence="1 2">
    <name type="scientific">Anaerostipes rhamnosivorans</name>
    <dbReference type="NCBI Taxonomy" id="1229621"/>
    <lineage>
        <taxon>Bacteria</taxon>
        <taxon>Bacillati</taxon>
        <taxon>Bacillota</taxon>
        <taxon>Clostridia</taxon>
        <taxon>Lachnospirales</taxon>
        <taxon>Lachnospiraceae</taxon>
        <taxon>Anaerostipes</taxon>
    </lineage>
</organism>
<dbReference type="EMBL" id="CP040058">
    <property type="protein sequence ID" value="QCP36854.1"/>
    <property type="molecule type" value="Genomic_DNA"/>
</dbReference>
<dbReference type="GO" id="GO:0047459">
    <property type="term" value="F:3-aminobutyryl-CoA ammonia-lyase activity"/>
    <property type="evidence" value="ECO:0007669"/>
    <property type="project" value="UniProtKB-EC"/>
</dbReference>
<sequence length="130" mass="14779">MSEQTVTMRYRMSSRDEFYGGGVVNGARSITYMGDTADRLMAKVCGNTGRCCLVEKIRLYNPVFAGDYMEFIARVTKTEGNKVYIQCRSFKVAQIPENPEFESSIDMLDDPEISTEAFFVYEVPEHKVKA</sequence>
<dbReference type="Gene3D" id="3.10.129.10">
    <property type="entry name" value="Hotdog Thioesterase"/>
    <property type="match status" value="1"/>
</dbReference>
<reference evidence="1 2" key="1">
    <citation type="submission" date="2019-05" db="EMBL/GenBank/DDBJ databases">
        <title>Complete genome sequencing of Anaerostipes rhamnosivorans.</title>
        <authorList>
            <person name="Bui T.P.N."/>
            <person name="de Vos W.M."/>
        </authorList>
    </citation>
    <scope>NUCLEOTIDE SEQUENCE [LARGE SCALE GENOMIC DNA]</scope>
    <source>
        <strain evidence="1 2">1y2</strain>
    </source>
</reference>
<dbReference type="AlphaFoldDB" id="A0A4P8ILB6"/>
<keyword evidence="2" id="KW-1185">Reference proteome</keyword>
<dbReference type="KEGG" id="arf:AR1Y2_3400"/>
<gene>
    <name evidence="1" type="ORF">AR1Y2_3400</name>
</gene>
<dbReference type="CDD" id="cd03440">
    <property type="entry name" value="hot_dog"/>
    <property type="match status" value="1"/>
</dbReference>
<dbReference type="Proteomes" id="UP000298653">
    <property type="component" value="Chromosome"/>
</dbReference>
<dbReference type="EC" id="4.3.1.14" evidence="1"/>